<dbReference type="SMART" id="SM00345">
    <property type="entry name" value="HTH_GNTR"/>
    <property type="match status" value="1"/>
</dbReference>
<comment type="similarity">
    <text evidence="1">In the C-terminal section; belongs to the class-I pyridoxal-phosphate-dependent aminotransferase family.</text>
</comment>
<dbReference type="GO" id="GO:0003700">
    <property type="term" value="F:DNA-binding transcription factor activity"/>
    <property type="evidence" value="ECO:0007669"/>
    <property type="project" value="InterPro"/>
</dbReference>
<evidence type="ECO:0000256" key="4">
    <source>
        <dbReference type="ARBA" id="ARBA00023125"/>
    </source>
</evidence>
<evidence type="ECO:0000256" key="3">
    <source>
        <dbReference type="ARBA" id="ARBA00023015"/>
    </source>
</evidence>
<name>A0A0J5PSY1_PLUGE</name>
<dbReference type="InterPro" id="IPR036390">
    <property type="entry name" value="WH_DNA-bd_sf"/>
</dbReference>
<dbReference type="EMBL" id="LDZF01000012">
    <property type="protein sequence ID" value="KMK13218.1"/>
    <property type="molecule type" value="Genomic_DNA"/>
</dbReference>
<dbReference type="GO" id="GO:0030170">
    <property type="term" value="F:pyridoxal phosphate binding"/>
    <property type="evidence" value="ECO:0007669"/>
    <property type="project" value="InterPro"/>
</dbReference>
<protein>
    <submittedName>
        <fullName evidence="7">GntR family transcriptional regulator</fullName>
    </submittedName>
</protein>
<dbReference type="PROSITE" id="PS50949">
    <property type="entry name" value="HTH_GNTR"/>
    <property type="match status" value="1"/>
</dbReference>
<dbReference type="CDD" id="cd07377">
    <property type="entry name" value="WHTH_GntR"/>
    <property type="match status" value="1"/>
</dbReference>
<dbReference type="PANTHER" id="PTHR46577:SF1">
    <property type="entry name" value="HTH-TYPE TRANSCRIPTIONAL REGULATORY PROTEIN GABR"/>
    <property type="match status" value="1"/>
</dbReference>
<keyword evidence="8" id="KW-1185">Reference proteome</keyword>
<dbReference type="eggNOG" id="COG1167">
    <property type="taxonomic scope" value="Bacteria"/>
</dbReference>
<dbReference type="SUPFAM" id="SSF46785">
    <property type="entry name" value="Winged helix' DNA-binding domain"/>
    <property type="match status" value="1"/>
</dbReference>
<dbReference type="AlphaFoldDB" id="A0A0J5PSY1"/>
<evidence type="ECO:0000259" key="6">
    <source>
        <dbReference type="PROSITE" id="PS50949"/>
    </source>
</evidence>
<dbReference type="GO" id="GO:0003677">
    <property type="term" value="F:DNA binding"/>
    <property type="evidence" value="ECO:0007669"/>
    <property type="project" value="UniProtKB-KW"/>
</dbReference>
<keyword evidence="3" id="KW-0805">Transcription regulation</keyword>
<dbReference type="STRING" id="61647.LG71_16845"/>
<dbReference type="PATRIC" id="fig|61647.15.peg.749"/>
<gene>
    <name evidence="7" type="ORF">ABW06_12995</name>
</gene>
<feature type="domain" description="HTH gntR-type" evidence="6">
    <location>
        <begin position="2"/>
        <end position="70"/>
    </location>
</feature>
<dbReference type="InterPro" id="IPR051446">
    <property type="entry name" value="HTH_trans_reg/aminotransferase"/>
</dbReference>
<evidence type="ECO:0000313" key="7">
    <source>
        <dbReference type="EMBL" id="KMK13218.1"/>
    </source>
</evidence>
<dbReference type="Gene3D" id="1.10.10.10">
    <property type="entry name" value="Winged helix-like DNA-binding domain superfamily/Winged helix DNA-binding domain"/>
    <property type="match status" value="1"/>
</dbReference>
<keyword evidence="4" id="KW-0238">DNA-binding</keyword>
<evidence type="ECO:0000256" key="5">
    <source>
        <dbReference type="ARBA" id="ARBA00023163"/>
    </source>
</evidence>
<keyword evidence="5" id="KW-0804">Transcription</keyword>
<organism evidence="7 8">
    <name type="scientific">Pluralibacter gergoviae</name>
    <name type="common">Enterobacter gergoviae</name>
    <dbReference type="NCBI Taxonomy" id="61647"/>
    <lineage>
        <taxon>Bacteria</taxon>
        <taxon>Pseudomonadati</taxon>
        <taxon>Pseudomonadota</taxon>
        <taxon>Gammaproteobacteria</taxon>
        <taxon>Enterobacterales</taxon>
        <taxon>Enterobacteriaceae</taxon>
        <taxon>Pluralibacter</taxon>
    </lineage>
</organism>
<dbReference type="CDD" id="cd00609">
    <property type="entry name" value="AAT_like"/>
    <property type="match status" value="1"/>
</dbReference>
<comment type="caution">
    <text evidence="7">The sequence shown here is derived from an EMBL/GenBank/DDBJ whole genome shotgun (WGS) entry which is preliminary data.</text>
</comment>
<dbReference type="InterPro" id="IPR000524">
    <property type="entry name" value="Tscrpt_reg_HTH_GntR"/>
</dbReference>
<proteinExistence type="inferred from homology"/>
<reference evidence="7 8" key="1">
    <citation type="submission" date="2015-05" db="EMBL/GenBank/DDBJ databases">
        <title>Genome sequences of Pluralibacter gergoviae.</title>
        <authorList>
            <person name="Greninger A.L."/>
            <person name="Miller S."/>
        </authorList>
    </citation>
    <scope>NUCLEOTIDE SEQUENCE [LARGE SCALE GENOMIC DNA]</scope>
    <source>
        <strain evidence="7 8">JS81F13</strain>
    </source>
</reference>
<dbReference type="Gene3D" id="3.90.1150.10">
    <property type="entry name" value="Aspartate Aminotransferase, domain 1"/>
    <property type="match status" value="1"/>
</dbReference>
<sequence>MKARYKTIVDELAQAIRSGGLAAGTQLPTHRRLAAERRVSLATATRVYQELEAMRLVSGEAGRGTFVRDLTLPAGLGIDQDAVGASMLDLNFNSPMLDDQGELLRQALRQVATSGDIAALLRYQPHGGRAADREQIANDLRRRRLNVGPDNVLIVSGAQHGLCVAMMAMLRPGDAVAVDALTYPGFKVLATLLHLELLPLPVTADGPCPDALHALCRTRHVRALYAMPTLHNPLGWVLSASRRDALVAVARAHDLLIIEDAAYAFLADSPPPPLAALAPERTLYVTGYSKNIATGLRVGAVAAPDAWLPALERAIRATAWNTPALLSGIVCGWIADGTLARLEEEKRADGRRRQQLVREMLHPLKPIGHPNAYYSWLPLGEEIRAEAVIRRLRDDGVSLSTAEPFCTTGSPPHALRLALGSVTLAQLHDALRKIAAGIEYCRYL</sequence>
<dbReference type="InterPro" id="IPR015421">
    <property type="entry name" value="PyrdxlP-dep_Trfase_major"/>
</dbReference>
<dbReference type="Pfam" id="PF00155">
    <property type="entry name" value="Aminotran_1_2"/>
    <property type="match status" value="1"/>
</dbReference>
<dbReference type="Gene3D" id="3.40.640.10">
    <property type="entry name" value="Type I PLP-dependent aspartate aminotransferase-like (Major domain)"/>
    <property type="match status" value="1"/>
</dbReference>
<dbReference type="InterPro" id="IPR036388">
    <property type="entry name" value="WH-like_DNA-bd_sf"/>
</dbReference>
<keyword evidence="2" id="KW-0663">Pyridoxal phosphate</keyword>
<dbReference type="RefSeq" id="WP_048279162.1">
    <property type="nucleotide sequence ID" value="NZ_LDZF01000012.1"/>
</dbReference>
<dbReference type="InterPro" id="IPR004839">
    <property type="entry name" value="Aminotransferase_I/II_large"/>
</dbReference>
<dbReference type="Pfam" id="PF00392">
    <property type="entry name" value="GntR"/>
    <property type="match status" value="1"/>
</dbReference>
<dbReference type="InterPro" id="IPR015424">
    <property type="entry name" value="PyrdxlP-dep_Trfase"/>
</dbReference>
<accession>A0A0J5PSY1</accession>
<evidence type="ECO:0000256" key="2">
    <source>
        <dbReference type="ARBA" id="ARBA00022898"/>
    </source>
</evidence>
<evidence type="ECO:0000313" key="8">
    <source>
        <dbReference type="Proteomes" id="UP000036196"/>
    </source>
</evidence>
<dbReference type="InterPro" id="IPR015422">
    <property type="entry name" value="PyrdxlP-dep_Trfase_small"/>
</dbReference>
<dbReference type="Proteomes" id="UP000036196">
    <property type="component" value="Unassembled WGS sequence"/>
</dbReference>
<evidence type="ECO:0000256" key="1">
    <source>
        <dbReference type="ARBA" id="ARBA00005384"/>
    </source>
</evidence>
<dbReference type="SUPFAM" id="SSF53383">
    <property type="entry name" value="PLP-dependent transferases"/>
    <property type="match status" value="1"/>
</dbReference>
<dbReference type="PANTHER" id="PTHR46577">
    <property type="entry name" value="HTH-TYPE TRANSCRIPTIONAL REGULATORY PROTEIN GABR"/>
    <property type="match status" value="1"/>
</dbReference>